<protein>
    <submittedName>
        <fullName evidence="2">Uncharacterized protein</fullName>
    </submittedName>
</protein>
<gene>
    <name evidence="2" type="ORF">TCHU04912_LOCUS7258</name>
</gene>
<dbReference type="EMBL" id="HBGG01014191">
    <property type="protein sequence ID" value="CAD9205023.1"/>
    <property type="molecule type" value="Transcribed_RNA"/>
</dbReference>
<keyword evidence="1" id="KW-0812">Transmembrane</keyword>
<proteinExistence type="predicted"/>
<feature type="transmembrane region" description="Helical" evidence="1">
    <location>
        <begin position="45"/>
        <end position="68"/>
    </location>
</feature>
<keyword evidence="1" id="KW-0472">Membrane</keyword>
<keyword evidence="1" id="KW-1133">Transmembrane helix</keyword>
<sequence>MSGNARDGEPLGPEHRGVYFFFRQTIGLVFACAGIAFTICCFEKYYYGLSNLAVCWIGLLMATVGLVLHEFRPYKAWDDWTLLKGWFNLENEEPGAIAAGGAEGKKKK</sequence>
<reference evidence="2" key="1">
    <citation type="submission" date="2021-01" db="EMBL/GenBank/DDBJ databases">
        <authorList>
            <person name="Corre E."/>
            <person name="Pelletier E."/>
            <person name="Niang G."/>
            <person name="Scheremetjew M."/>
            <person name="Finn R."/>
            <person name="Kale V."/>
            <person name="Holt S."/>
            <person name="Cochrane G."/>
            <person name="Meng A."/>
            <person name="Brown T."/>
            <person name="Cohen L."/>
        </authorList>
    </citation>
    <scope>NUCLEOTIDE SEQUENCE</scope>
    <source>
        <strain evidence="2">PLY429</strain>
    </source>
</reference>
<name>A0A7S1SPE7_9CHLO</name>
<accession>A0A7S1SPE7</accession>
<dbReference type="AlphaFoldDB" id="A0A7S1SPE7"/>
<evidence type="ECO:0000256" key="1">
    <source>
        <dbReference type="SAM" id="Phobius"/>
    </source>
</evidence>
<feature type="transmembrane region" description="Helical" evidence="1">
    <location>
        <begin position="20"/>
        <end position="39"/>
    </location>
</feature>
<organism evidence="2">
    <name type="scientific">Tetraselmis chuii</name>
    <dbReference type="NCBI Taxonomy" id="63592"/>
    <lineage>
        <taxon>Eukaryota</taxon>
        <taxon>Viridiplantae</taxon>
        <taxon>Chlorophyta</taxon>
        <taxon>core chlorophytes</taxon>
        <taxon>Chlorodendrophyceae</taxon>
        <taxon>Chlorodendrales</taxon>
        <taxon>Chlorodendraceae</taxon>
        <taxon>Tetraselmis</taxon>
    </lineage>
</organism>
<evidence type="ECO:0000313" key="2">
    <source>
        <dbReference type="EMBL" id="CAD9205023.1"/>
    </source>
</evidence>